<name>A0A226E7L2_FOLCA</name>
<dbReference type="STRING" id="158441.A0A226E7L2"/>
<comment type="caution">
    <text evidence="2">The sequence shown here is derived from an EMBL/GenBank/DDBJ whole genome shotgun (WGS) entry which is preliminary data.</text>
</comment>
<organism evidence="2 3">
    <name type="scientific">Folsomia candida</name>
    <name type="common">Springtail</name>
    <dbReference type="NCBI Taxonomy" id="158441"/>
    <lineage>
        <taxon>Eukaryota</taxon>
        <taxon>Metazoa</taxon>
        <taxon>Ecdysozoa</taxon>
        <taxon>Arthropoda</taxon>
        <taxon>Hexapoda</taxon>
        <taxon>Collembola</taxon>
        <taxon>Entomobryomorpha</taxon>
        <taxon>Isotomoidea</taxon>
        <taxon>Isotomidae</taxon>
        <taxon>Proisotominae</taxon>
        <taxon>Folsomia</taxon>
    </lineage>
</organism>
<dbReference type="InterPro" id="IPR011990">
    <property type="entry name" value="TPR-like_helical_dom_sf"/>
</dbReference>
<feature type="domain" description="NB-ARC" evidence="1">
    <location>
        <begin position="23"/>
        <end position="161"/>
    </location>
</feature>
<evidence type="ECO:0000313" key="2">
    <source>
        <dbReference type="EMBL" id="OXA53613.1"/>
    </source>
</evidence>
<accession>A0A226E7L2</accession>
<dbReference type="Gene3D" id="3.40.50.300">
    <property type="entry name" value="P-loop containing nucleotide triphosphate hydrolases"/>
    <property type="match status" value="1"/>
</dbReference>
<dbReference type="EMBL" id="LNIX01000005">
    <property type="protein sequence ID" value="OXA53613.1"/>
    <property type="molecule type" value="Genomic_DNA"/>
</dbReference>
<sequence>MELQPQFPNLPHLGPTPFFVGREKELNQLNNLFKPRTEIQTVLISGLGGVGKTELVKKFVATYTVVSNICWLYPSQQEFENEESKQKIMDKIYAKFTQNKSKDFPDIQNSNELITNNNHTNPVLVIDDISEMPSWLINFTKTLSDRLNCFTIITTQLRNLVPSNKSNGSIHLSGWNLPETETYLNLTLRAPQSPEEIKQVRDAFGGHPLTIQQAVCYILNEQVSSLQGKSYGLSHFLEEYLKNRNVSLLSDPLELESYQKTTLTMWDNALQNIETNYGLHGKIGYAILQIFGLLKITRVDDESDIIPFVKVIMSDDCLGSYMFQQALQLLERYSFIKLHNGQIIGHPLLPGVMRYRLRHEFNKNTEISKEDKLYSNLLRALDFSIISSKGCVNLGLKLWQECKSRASLVTTYSEFPHFLFNKLIQLSMFSDASDLANSSIKLFREYFTTDNYIMDVMMLNSVISDIHQNEGEIAAQNFKDFFTPITADQIYGLQKTVTVILNLLIDKGLSIQAIDLISHMFQFVLGSELNFKAVNFCAKITEGFMRLKHYKDAIQHYDELIDKLKHGSPDESSVSLLREIRINRAICLVEENKFQEAFPDLDYAVQVNSKNLGSRHIRTLETRYWLIRATVGKLDNFEEKLRVWEEFISLCEQLLGLSHDLTTKSKRCLEDIKVLNEFVIVDRMTMN</sequence>
<dbReference type="InterPro" id="IPR002182">
    <property type="entry name" value="NB-ARC"/>
</dbReference>
<dbReference type="OrthoDB" id="8123811at2759"/>
<keyword evidence="3" id="KW-1185">Reference proteome</keyword>
<protein>
    <submittedName>
        <fullName evidence="2">Putative disease resistance protein RDL5</fullName>
    </submittedName>
</protein>
<proteinExistence type="predicted"/>
<reference evidence="2 3" key="1">
    <citation type="submission" date="2015-12" db="EMBL/GenBank/DDBJ databases">
        <title>The genome of Folsomia candida.</title>
        <authorList>
            <person name="Faddeeva A."/>
            <person name="Derks M.F."/>
            <person name="Anvar Y."/>
            <person name="Smit S."/>
            <person name="Van Straalen N."/>
            <person name="Roelofs D."/>
        </authorList>
    </citation>
    <scope>NUCLEOTIDE SEQUENCE [LARGE SCALE GENOMIC DNA]</scope>
    <source>
        <strain evidence="2 3">VU population</strain>
        <tissue evidence="2">Whole body</tissue>
    </source>
</reference>
<dbReference type="Pfam" id="PF00931">
    <property type="entry name" value="NB-ARC"/>
    <property type="match status" value="1"/>
</dbReference>
<evidence type="ECO:0000259" key="1">
    <source>
        <dbReference type="Pfam" id="PF00931"/>
    </source>
</evidence>
<dbReference type="GO" id="GO:0043531">
    <property type="term" value="F:ADP binding"/>
    <property type="evidence" value="ECO:0007669"/>
    <property type="project" value="InterPro"/>
</dbReference>
<dbReference type="AlphaFoldDB" id="A0A226E7L2"/>
<evidence type="ECO:0000313" key="3">
    <source>
        <dbReference type="Proteomes" id="UP000198287"/>
    </source>
</evidence>
<dbReference type="SUPFAM" id="SSF52540">
    <property type="entry name" value="P-loop containing nucleoside triphosphate hydrolases"/>
    <property type="match status" value="1"/>
</dbReference>
<dbReference type="Gene3D" id="1.25.40.10">
    <property type="entry name" value="Tetratricopeptide repeat domain"/>
    <property type="match status" value="1"/>
</dbReference>
<dbReference type="SUPFAM" id="SSF48452">
    <property type="entry name" value="TPR-like"/>
    <property type="match status" value="1"/>
</dbReference>
<dbReference type="InterPro" id="IPR027417">
    <property type="entry name" value="P-loop_NTPase"/>
</dbReference>
<dbReference type="Proteomes" id="UP000198287">
    <property type="component" value="Unassembled WGS sequence"/>
</dbReference>
<gene>
    <name evidence="2" type="ORF">Fcan01_10854</name>
</gene>